<proteinExistence type="predicted"/>
<protein>
    <submittedName>
        <fullName evidence="3">Uncharacterized protein</fullName>
    </submittedName>
</protein>
<dbReference type="InterPro" id="IPR011990">
    <property type="entry name" value="TPR-like_helical_dom_sf"/>
</dbReference>
<organism evidence="3 4">
    <name type="scientific">Coleophoma cylindrospora</name>
    <dbReference type="NCBI Taxonomy" id="1849047"/>
    <lineage>
        <taxon>Eukaryota</taxon>
        <taxon>Fungi</taxon>
        <taxon>Dikarya</taxon>
        <taxon>Ascomycota</taxon>
        <taxon>Pezizomycotina</taxon>
        <taxon>Leotiomycetes</taxon>
        <taxon>Helotiales</taxon>
        <taxon>Dermateaceae</taxon>
        <taxon>Coleophoma</taxon>
    </lineage>
</organism>
<dbReference type="SUPFAM" id="SSF48452">
    <property type="entry name" value="TPR-like"/>
    <property type="match status" value="2"/>
</dbReference>
<dbReference type="SUPFAM" id="SSF52540">
    <property type="entry name" value="P-loop containing nucleoside triphosphate hydrolases"/>
    <property type="match status" value="1"/>
</dbReference>
<dbReference type="Pfam" id="PF25000">
    <property type="entry name" value="DUF7779"/>
    <property type="match status" value="1"/>
</dbReference>
<accession>A0A3D8RSC3</accession>
<keyword evidence="4" id="KW-1185">Reference proteome</keyword>
<feature type="domain" description="DUF7779" evidence="2">
    <location>
        <begin position="1057"/>
        <end position="1146"/>
    </location>
</feature>
<dbReference type="InterPro" id="IPR002182">
    <property type="entry name" value="NB-ARC"/>
</dbReference>
<gene>
    <name evidence="3" type="ORF">BP6252_05030</name>
</gene>
<dbReference type="GO" id="GO:0043531">
    <property type="term" value="F:ADP binding"/>
    <property type="evidence" value="ECO:0007669"/>
    <property type="project" value="InterPro"/>
</dbReference>
<dbReference type="InterPro" id="IPR027417">
    <property type="entry name" value="P-loop_NTPase"/>
</dbReference>
<dbReference type="PANTHER" id="PTHR35205:SF1">
    <property type="entry name" value="ZU5 DOMAIN-CONTAINING PROTEIN"/>
    <property type="match status" value="1"/>
</dbReference>
<dbReference type="Pfam" id="PF13424">
    <property type="entry name" value="TPR_12"/>
    <property type="match status" value="1"/>
</dbReference>
<comment type="caution">
    <text evidence="3">The sequence shown here is derived from an EMBL/GenBank/DDBJ whole genome shotgun (WGS) entry which is preliminary data.</text>
</comment>
<evidence type="ECO:0000259" key="1">
    <source>
        <dbReference type="Pfam" id="PF00931"/>
    </source>
</evidence>
<dbReference type="EMBL" id="PDLM01000005">
    <property type="protein sequence ID" value="RDW76977.1"/>
    <property type="molecule type" value="Genomic_DNA"/>
</dbReference>
<name>A0A3D8RSC3_9HELO</name>
<dbReference type="Gene3D" id="3.40.50.300">
    <property type="entry name" value="P-loop containing nucleotide triphosphate hydrolases"/>
    <property type="match status" value="1"/>
</dbReference>
<sequence length="1540" mass="175583">MFASTTTTKQSRRLMKPLSSVLRLKPKATWPDPESSAGESFGVLGKYQCWEAIGPAGNIPQSTAFRNIRPLLESRYEYLHEGLSVPRALSYELYMIGKVKQEAQPHIIFICESKLSRERALELVSESGILEAYPGLLLGECSRAPILSQPAIPLALLAPVLDVSICGESKGGPVLESAQNVYYLDPLLNAYGFRIFVEVLGGGPRREATAGGIIRIGDRLFVLTVVHTFFDSPSREKADVSTPMEFSLALDDDSDDEDIEGNEFISQRSEALEPLPSSNLGLVHNVHSASSLLRHESRSESSTWASQSFDFNQSSPDTTRHENSLYLLGSLSNERELHTGIGLDWALVPLYRGVSLRSVSLLKRAPNIREVARKISSRIEVNAITACNGNLSGTLFKNPTIMQVPPSATFQELWVVHLEGPLQRGDCGAWIVDKNYEILYGYITLGDPGCSIAYIVPAYQAFADIEQKLGYKVDFLHQDDFTVVSILGRDTRNRLQNVKTDIRNNNFRARPTTTSTLSNLYSGIDVVYIPGLSNFASQSRSEDDHELWLRDVLSYQIPQARVLIFDHNFAESPVDVSWGNLKDQGHRLLCMLLKERKDFKNDSRPIVFICYSFGAFILKKALLIASCEPGYRHIFNNTIGVLFLSCIHNEQRPDFKDTVLHCAAAESGQTTRKSPLVKALKKLDWDPLKEIMRNFRDLNPNFRVRSFYERKETVWQHKRWRYPKAHCLITEEMANLDWKSEKVIATEANHLEMAQFPSRHEIYFHVLIRYLNELAIDKRYLASDVAAVQKITPEFHRSTRIPCFVTTPHLKNEQFVGRNDVMKKIDVALRLPSHNEAPSQRTFAICGPGGFGKTQSALNYVFSHRKHFSIILWANAESYAKLATSFSNFSVELGLRDKKPENPHSVAQYMKEWLEKTKDNWLLVFDNAASDENEDSLQQKEDLVKIFRPECNHGSILITSRDEKLISKFGGVELRQLNEEDAVELLITRTKLGQANFNQSSIDEEIIAARKIVESTDYHPLGIIGISDIIRRDSARLTDFYKSHTNHHSVHTVWKRQFEKLNKDALKFLNLMAYLDQDQIQIKMLRQFFGISRKKELEMISTPRKLDLLKSILIQSSLVSYNEDLQQLRVNRQVQGYCRSRMTPQDRCKNFGLGVAIIKQSWPSQTRGIMYDPALLPGRMDYLSHVESLCRHYTRSLAGPDPALIPEDKVNWEFPSILYEAGWMCYEKGLFDLTQDLLGRAEEYCLKHISKGKGGLVALADIYGGLGSLDTETNNFEGALKNFQNQWSYIQEAFKEGELQRPNSWEGLSLGRIGNGLQGMNRFEEAEDYYRRCLKAWEGLEGDRKLFTAMLATCLWLQGKLHEAEETVMPLITDRNDRTDFSFVLRTGLAMFALGNIQTAQGEEFEKCQDIVAARGKYEEAYQTHLQALQIYRATLGERHHKTADAFYKMGCHLHRKRSYFEATNMLESALKRYEDHDYLQNEIARVKYKMGCVHQDMGLLSKGREEIDAAKRIRRRILSVYTPVTDEKSFDCLVQFWSR</sequence>
<evidence type="ECO:0000313" key="4">
    <source>
        <dbReference type="Proteomes" id="UP000256645"/>
    </source>
</evidence>
<feature type="domain" description="NB-ARC" evidence="1">
    <location>
        <begin position="840"/>
        <end position="986"/>
    </location>
</feature>
<evidence type="ECO:0000259" key="2">
    <source>
        <dbReference type="Pfam" id="PF25000"/>
    </source>
</evidence>
<evidence type="ECO:0000313" key="3">
    <source>
        <dbReference type="EMBL" id="RDW76977.1"/>
    </source>
</evidence>
<dbReference type="Pfam" id="PF13374">
    <property type="entry name" value="TPR_10"/>
    <property type="match status" value="1"/>
</dbReference>
<dbReference type="PANTHER" id="PTHR35205">
    <property type="entry name" value="NB-ARC AND TPR DOMAIN PROTEIN"/>
    <property type="match status" value="1"/>
</dbReference>
<dbReference type="OrthoDB" id="409136at2759"/>
<dbReference type="InterPro" id="IPR019734">
    <property type="entry name" value="TPR_rpt"/>
</dbReference>
<dbReference type="SMART" id="SM00028">
    <property type="entry name" value="TPR"/>
    <property type="match status" value="2"/>
</dbReference>
<dbReference type="Pfam" id="PF00931">
    <property type="entry name" value="NB-ARC"/>
    <property type="match status" value="1"/>
</dbReference>
<dbReference type="InterPro" id="IPR056681">
    <property type="entry name" value="DUF7779"/>
</dbReference>
<reference evidence="3 4" key="1">
    <citation type="journal article" date="2018" name="IMA Fungus">
        <title>IMA Genome-F 9: Draft genome sequence of Annulohypoxylon stygium, Aspergillus mulundensis, Berkeleyomyces basicola (syn. Thielaviopsis basicola), Ceratocystis smalleyi, two Cercospora beticola strains, Coleophoma cylindrospora, Fusarium fracticaudum, Phialophora cf. hyalina, and Morchella septimelata.</title>
        <authorList>
            <person name="Wingfield B.D."/>
            <person name="Bills G.F."/>
            <person name="Dong Y."/>
            <person name="Huang W."/>
            <person name="Nel W.J."/>
            <person name="Swalarsk-Parry B.S."/>
            <person name="Vaghefi N."/>
            <person name="Wilken P.M."/>
            <person name="An Z."/>
            <person name="de Beer Z.W."/>
            <person name="De Vos L."/>
            <person name="Chen L."/>
            <person name="Duong T.A."/>
            <person name="Gao Y."/>
            <person name="Hammerbacher A."/>
            <person name="Kikkert J.R."/>
            <person name="Li Y."/>
            <person name="Li H."/>
            <person name="Li K."/>
            <person name="Li Q."/>
            <person name="Liu X."/>
            <person name="Ma X."/>
            <person name="Naidoo K."/>
            <person name="Pethybridge S.J."/>
            <person name="Sun J."/>
            <person name="Steenkamp E.T."/>
            <person name="van der Nest M.A."/>
            <person name="van Wyk S."/>
            <person name="Wingfield M.J."/>
            <person name="Xiong C."/>
            <person name="Yue Q."/>
            <person name="Zhang X."/>
        </authorList>
    </citation>
    <scope>NUCLEOTIDE SEQUENCE [LARGE SCALE GENOMIC DNA]</scope>
    <source>
        <strain evidence="3 4">BP6252</strain>
    </source>
</reference>
<dbReference type="Proteomes" id="UP000256645">
    <property type="component" value="Unassembled WGS sequence"/>
</dbReference>
<dbReference type="Gene3D" id="1.25.40.10">
    <property type="entry name" value="Tetratricopeptide repeat domain"/>
    <property type="match status" value="2"/>
</dbReference>